<sequence length="129" mass="15111">MNWLEKINDKAWFHIFKSYTLPETIYLEDIILKGNSITIRCYFFLSDQEIHERWEKEGVNAVYFTIGALSMLEPPRIGTKNITSKCEIQITGEKPKMNMVITKENGEIIIETTTILISINNIERCYIYP</sequence>
<dbReference type="RefSeq" id="WP_080176344.1">
    <property type="nucleotide sequence ID" value="NZ_AP024856.1"/>
</dbReference>
<accession>A0A1T4UTM3</accession>
<organism evidence="1 2">
    <name type="scientific">Photobacterium toruni</name>
    <dbReference type="NCBI Taxonomy" id="1935446"/>
    <lineage>
        <taxon>Bacteria</taxon>
        <taxon>Pseudomonadati</taxon>
        <taxon>Pseudomonadota</taxon>
        <taxon>Gammaproteobacteria</taxon>
        <taxon>Vibrionales</taxon>
        <taxon>Vibrionaceae</taxon>
        <taxon>Photobacterium</taxon>
    </lineage>
</organism>
<evidence type="ECO:0000313" key="2">
    <source>
        <dbReference type="Proteomes" id="UP000191116"/>
    </source>
</evidence>
<proteinExistence type="predicted"/>
<dbReference type="EMBL" id="FUWP01000031">
    <property type="protein sequence ID" value="SKA55781.1"/>
    <property type="molecule type" value="Genomic_DNA"/>
</dbReference>
<gene>
    <name evidence="1" type="ORF">CZ814_03663</name>
</gene>
<reference evidence="1 2" key="1">
    <citation type="submission" date="2017-02" db="EMBL/GenBank/DDBJ databases">
        <authorList>
            <person name="Peterson S.W."/>
        </authorList>
    </citation>
    <scope>NUCLEOTIDE SEQUENCE [LARGE SCALE GENOMIC DNA]</scope>
    <source>
        <strain evidence="1 2">CECT 9189</strain>
    </source>
</reference>
<protein>
    <submittedName>
        <fullName evidence="1">Uncharacterized protein</fullName>
    </submittedName>
</protein>
<evidence type="ECO:0000313" key="1">
    <source>
        <dbReference type="EMBL" id="SKA55781.1"/>
    </source>
</evidence>
<dbReference type="AlphaFoldDB" id="A0A1T4UTM3"/>
<name>A0A1T4UTM3_9GAMM</name>
<dbReference type="Proteomes" id="UP000191116">
    <property type="component" value="Unassembled WGS sequence"/>
</dbReference>